<evidence type="ECO:0000313" key="1">
    <source>
        <dbReference type="EMBL" id="PKC11313.1"/>
    </source>
</evidence>
<dbReference type="PANTHER" id="PTHR46954">
    <property type="entry name" value="C2H2-TYPE DOMAIN-CONTAINING PROTEIN"/>
    <property type="match status" value="1"/>
</dbReference>
<dbReference type="VEuPathDB" id="FungiDB:RhiirA1_502346"/>
<protein>
    <submittedName>
        <fullName evidence="1">Uncharacterized protein</fullName>
    </submittedName>
</protein>
<name>A0A2N0PWV5_9GLOM</name>
<dbReference type="VEuPathDB" id="FungiDB:FUN_004734"/>
<dbReference type="VEuPathDB" id="FungiDB:RhiirFUN_001779"/>
<dbReference type="AlphaFoldDB" id="A0A2N0PWV5"/>
<dbReference type="EMBL" id="LLXJ01000317">
    <property type="protein sequence ID" value="PKC11313.1"/>
    <property type="molecule type" value="Genomic_DNA"/>
</dbReference>
<comment type="caution">
    <text evidence="1">The sequence shown here is derived from an EMBL/GenBank/DDBJ whole genome shotgun (WGS) entry which is preliminary data.</text>
</comment>
<dbReference type="PANTHER" id="PTHR46954:SF1">
    <property type="entry name" value="C2H2-TYPE DOMAIN-CONTAINING PROTEIN"/>
    <property type="match status" value="1"/>
</dbReference>
<sequence>MSRQTFFLSPKFNKKSIFHSPANKYQEFVNAYVYSIMVKNGNGTPNRADICSEAAKEWNKIKIKSRPEIDDMIRNYLATPHNLCNMQTIRPLPSAPREDSHPPLPTLPAIRSADPILEISVNASAQRKAVNEIKIAKKKISEFEQIYNISTDYQFRHDTYLKIGSHRAEIGSNRKRIIKLKRNADYAQKCKEKKRKILHEDQMVILYDKPGRPPFLFEYTNLHNHIHDSIEFGAADKKRRKEVIKVRTIEHLRKNLEENYDVYMVRITLNNYLLPRQSNSIAAKAHHHPVQFATAFADNSVVISQDDKAKIGLGVPAVGRTFRSLQSVNELVSVADHDFPLGNAQKLVPLVYLITKPNESNDELRTGQLAIFVRRQWSLGTSSLTHMQDLESLVLDPQYDDVLKTSGEIRPIWVLLVDGGLDENPRHLKNIKTYCQLFRKFDLDYLTVRTHAPGQSKYNPVERGMATLSGKLAGITLPIDHFGSHLNTQGKVIAPELALRNFRYAGVGQSWGFWDSGYHIGLTII</sequence>
<dbReference type="Proteomes" id="UP000232722">
    <property type="component" value="Unassembled WGS sequence"/>
</dbReference>
<gene>
    <name evidence="1" type="ORF">RhiirA5_413244</name>
</gene>
<proteinExistence type="predicted"/>
<dbReference type="VEuPathDB" id="FungiDB:RhiirA1_448833"/>
<evidence type="ECO:0000313" key="2">
    <source>
        <dbReference type="Proteomes" id="UP000232722"/>
    </source>
</evidence>
<reference evidence="1 2" key="1">
    <citation type="submission" date="2016-04" db="EMBL/GenBank/DDBJ databases">
        <title>Genome analyses suggest a sexual origin of heterokaryosis in a supposedly ancient asexual fungus.</title>
        <authorList>
            <person name="Ropars J."/>
            <person name="Sedzielewska K."/>
            <person name="Noel J."/>
            <person name="Charron P."/>
            <person name="Farinelli L."/>
            <person name="Marton T."/>
            <person name="Kruger M."/>
            <person name="Pelin A."/>
            <person name="Brachmann A."/>
            <person name="Corradi N."/>
        </authorList>
    </citation>
    <scope>NUCLEOTIDE SEQUENCE [LARGE SCALE GENOMIC DNA]</scope>
    <source>
        <strain evidence="1 2">A5</strain>
    </source>
</reference>
<accession>A0A2N0PWV5</accession>
<organism evidence="1 2">
    <name type="scientific">Rhizophagus irregularis</name>
    <dbReference type="NCBI Taxonomy" id="588596"/>
    <lineage>
        <taxon>Eukaryota</taxon>
        <taxon>Fungi</taxon>
        <taxon>Fungi incertae sedis</taxon>
        <taxon>Mucoromycota</taxon>
        <taxon>Glomeromycotina</taxon>
        <taxon>Glomeromycetes</taxon>
        <taxon>Glomerales</taxon>
        <taxon>Glomeraceae</taxon>
        <taxon>Rhizophagus</taxon>
    </lineage>
</organism>
<reference evidence="1 2" key="2">
    <citation type="submission" date="2017-09" db="EMBL/GenBank/DDBJ databases">
        <title>Extensive intraspecific genome diversity in a model arbuscular mycorrhizal fungus.</title>
        <authorList>
            <person name="Chen E.C."/>
            <person name="Morin E."/>
            <person name="Beaudet D."/>
            <person name="Noel J."/>
            <person name="Ndikumana S."/>
            <person name="Charron P."/>
            <person name="St-Onge C."/>
            <person name="Giorgi J."/>
            <person name="Grigoriev I.V."/>
            <person name="Roux C."/>
            <person name="Martin F.M."/>
            <person name="Corradi N."/>
        </authorList>
    </citation>
    <scope>NUCLEOTIDE SEQUENCE [LARGE SCALE GENOMIC DNA]</scope>
    <source>
        <strain evidence="1 2">A5</strain>
    </source>
</reference>
<dbReference type="VEuPathDB" id="FungiDB:FUN_004735"/>